<dbReference type="PROSITE" id="PS51257">
    <property type="entry name" value="PROKAR_LIPOPROTEIN"/>
    <property type="match status" value="1"/>
</dbReference>
<proteinExistence type="predicted"/>
<dbReference type="OrthoDB" id="4664297at2759"/>
<sequence>MLTSKNLAIFAGLSAACVTFYYLQSTSFISTPSADMASPSRQQAHEPTVDDLRIFLSHTWLPVPTVKVTIQNTHPTATLSFLTWDTPIDKSSLNTGVLQLTDAVSGQAIDGPGLKLNRLLPPPRDDVIELAAQDVVEVDIELKAPWIPSSNKLVKVHAEGAWRAVWTKAKDEVTDDELNAMSGPGVLQGPFRSVRDVELELSER</sequence>
<reference evidence="1 3" key="1">
    <citation type="submission" date="2015-10" db="EMBL/GenBank/DDBJ databases">
        <title>The cercosporin biosynthetic gene cluster was horizontally transferred to several fungal lineages and shown to be expanded in Cercospora beticola based on microsynteny with recipient genomes.</title>
        <authorList>
            <person name="De Jonge R."/>
            <person name="Ebert M.K."/>
            <person name="Suttle J.C."/>
            <person name="Jurick Ii W.M."/>
            <person name="Secor G.A."/>
            <person name="Thomma B.P."/>
            <person name="Van De Peer Y."/>
            <person name="Bolton M.D."/>
        </authorList>
    </citation>
    <scope>NUCLEOTIDE SEQUENCE [LARGE SCALE GENOMIC DNA]</scope>
    <source>
        <strain evidence="1 3">09-40</strain>
    </source>
</reference>
<dbReference type="Proteomes" id="UP001302367">
    <property type="component" value="Chromosome 8"/>
</dbReference>
<evidence type="ECO:0000313" key="3">
    <source>
        <dbReference type="Proteomes" id="UP000230605"/>
    </source>
</evidence>
<dbReference type="AlphaFoldDB" id="A0A2G5HV42"/>
<dbReference type="Proteomes" id="UP000230605">
    <property type="component" value="Chromosome 8"/>
</dbReference>
<reference evidence="2 4" key="2">
    <citation type="submission" date="2023-09" db="EMBL/GenBank/DDBJ databases">
        <title>Complete-Gapless Cercospora beticola genome.</title>
        <authorList>
            <person name="Wyatt N.A."/>
            <person name="Spanner R.E."/>
            <person name="Bolton M.D."/>
        </authorList>
    </citation>
    <scope>NUCLEOTIDE SEQUENCE [LARGE SCALE GENOMIC DNA]</scope>
    <source>
        <strain evidence="2">Cb09-40</strain>
    </source>
</reference>
<organism evidence="1 3">
    <name type="scientific">Cercospora beticola</name>
    <name type="common">Sugarbeet leaf spot fungus</name>
    <dbReference type="NCBI Taxonomy" id="122368"/>
    <lineage>
        <taxon>Eukaryota</taxon>
        <taxon>Fungi</taxon>
        <taxon>Dikarya</taxon>
        <taxon>Ascomycota</taxon>
        <taxon>Pezizomycotina</taxon>
        <taxon>Dothideomycetes</taxon>
        <taxon>Dothideomycetidae</taxon>
        <taxon>Mycosphaerellales</taxon>
        <taxon>Mycosphaerellaceae</taxon>
        <taxon>Cercospora</taxon>
    </lineage>
</organism>
<evidence type="ECO:0000313" key="2">
    <source>
        <dbReference type="EMBL" id="WPB07523.1"/>
    </source>
</evidence>
<keyword evidence="4" id="KW-1185">Reference proteome</keyword>
<protein>
    <submittedName>
        <fullName evidence="1">Uncharacterized protein</fullName>
    </submittedName>
</protein>
<dbReference type="EMBL" id="CP134191">
    <property type="protein sequence ID" value="WPB07523.1"/>
    <property type="molecule type" value="Genomic_DNA"/>
</dbReference>
<name>A0A2G5HV42_CERBT</name>
<accession>A0A2G5HV42</accession>
<dbReference type="EMBL" id="LKMD01000103">
    <property type="protein sequence ID" value="PIA96406.1"/>
    <property type="molecule type" value="Genomic_DNA"/>
</dbReference>
<dbReference type="Gene3D" id="2.60.40.2970">
    <property type="match status" value="1"/>
</dbReference>
<gene>
    <name evidence="1" type="ORF">CB0940_10793</name>
    <name evidence="2" type="ORF">RHO25_012184</name>
</gene>
<evidence type="ECO:0000313" key="1">
    <source>
        <dbReference type="EMBL" id="PIA96406.1"/>
    </source>
</evidence>
<evidence type="ECO:0000313" key="4">
    <source>
        <dbReference type="Proteomes" id="UP001302367"/>
    </source>
</evidence>